<name>A0A5C3QS04_9AGAR</name>
<comment type="catalytic activity">
    <reaction evidence="1">
        <text>Hydrolysis of terminal, non-reducing alpha-D-galactose residues in alpha-D-galactosides, including galactose oligosaccharides, galactomannans and galactolipids.</text>
        <dbReference type="EC" id="3.2.1.22"/>
    </reaction>
</comment>
<dbReference type="InterPro" id="IPR017853">
    <property type="entry name" value="GH"/>
</dbReference>
<evidence type="ECO:0000313" key="6">
    <source>
        <dbReference type="Proteomes" id="UP000305067"/>
    </source>
</evidence>
<sequence>MKFSASLSLLAALLPIVSAGVLERRAWSLPPVNGVFDYQLGGAYAPESNVQIVTRDSGAAALAGKYNICYVNGFQTQPQDKSFWETNYPNLLLRRADGQLFEDPEWPGEYLLDTRTAAQRTALVDVMATRYINGCASKGFQAIEIDNLDTYSRSGNLLNINGNLLYAGLLVQYAHDKGLAVGQKNAAGLGVRGKNEAKFDFAVTEECEEWDECEDYTDVYGRNVIEIEYTRANFDASCSARGSDISIVLRDYLVVPKGRPDYVYAQC</sequence>
<protein>
    <recommendedName>
        <fullName evidence="2">alpha-galactosidase</fullName>
        <ecNumber evidence="2">3.2.1.22</ecNumber>
    </recommendedName>
</protein>
<organism evidence="5 6">
    <name type="scientific">Pterulicium gracile</name>
    <dbReference type="NCBI Taxonomy" id="1884261"/>
    <lineage>
        <taxon>Eukaryota</taxon>
        <taxon>Fungi</taxon>
        <taxon>Dikarya</taxon>
        <taxon>Basidiomycota</taxon>
        <taxon>Agaricomycotina</taxon>
        <taxon>Agaricomycetes</taxon>
        <taxon>Agaricomycetidae</taxon>
        <taxon>Agaricales</taxon>
        <taxon>Pleurotineae</taxon>
        <taxon>Pterulaceae</taxon>
        <taxon>Pterulicium</taxon>
    </lineage>
</organism>
<dbReference type="PANTHER" id="PTHR35273">
    <property type="entry name" value="ALPHA-1,4 POLYGALACTOSAMINIDASE, PUTATIVE (AFU_ORTHOLOGUE AFUA_3G07890)-RELATED"/>
    <property type="match status" value="1"/>
</dbReference>
<dbReference type="OrthoDB" id="2108802at2759"/>
<keyword evidence="6" id="KW-1185">Reference proteome</keyword>
<gene>
    <name evidence="5" type="ORF">BDV98DRAFT_565339</name>
</gene>
<dbReference type="STRING" id="1884261.A0A5C3QS04"/>
<reference evidence="5 6" key="1">
    <citation type="journal article" date="2019" name="Nat. Ecol. Evol.">
        <title>Megaphylogeny resolves global patterns of mushroom evolution.</title>
        <authorList>
            <person name="Varga T."/>
            <person name="Krizsan K."/>
            <person name="Foldi C."/>
            <person name="Dima B."/>
            <person name="Sanchez-Garcia M."/>
            <person name="Sanchez-Ramirez S."/>
            <person name="Szollosi G.J."/>
            <person name="Szarkandi J.G."/>
            <person name="Papp V."/>
            <person name="Albert L."/>
            <person name="Andreopoulos W."/>
            <person name="Angelini C."/>
            <person name="Antonin V."/>
            <person name="Barry K.W."/>
            <person name="Bougher N.L."/>
            <person name="Buchanan P."/>
            <person name="Buyck B."/>
            <person name="Bense V."/>
            <person name="Catcheside P."/>
            <person name="Chovatia M."/>
            <person name="Cooper J."/>
            <person name="Damon W."/>
            <person name="Desjardin D."/>
            <person name="Finy P."/>
            <person name="Geml J."/>
            <person name="Haridas S."/>
            <person name="Hughes K."/>
            <person name="Justo A."/>
            <person name="Karasinski D."/>
            <person name="Kautmanova I."/>
            <person name="Kiss B."/>
            <person name="Kocsube S."/>
            <person name="Kotiranta H."/>
            <person name="LaButti K.M."/>
            <person name="Lechner B.E."/>
            <person name="Liimatainen K."/>
            <person name="Lipzen A."/>
            <person name="Lukacs Z."/>
            <person name="Mihaltcheva S."/>
            <person name="Morgado L.N."/>
            <person name="Niskanen T."/>
            <person name="Noordeloos M.E."/>
            <person name="Ohm R.A."/>
            <person name="Ortiz-Santana B."/>
            <person name="Ovrebo C."/>
            <person name="Racz N."/>
            <person name="Riley R."/>
            <person name="Savchenko A."/>
            <person name="Shiryaev A."/>
            <person name="Soop K."/>
            <person name="Spirin V."/>
            <person name="Szebenyi C."/>
            <person name="Tomsovsky M."/>
            <person name="Tulloss R.E."/>
            <person name="Uehling J."/>
            <person name="Grigoriev I.V."/>
            <person name="Vagvolgyi C."/>
            <person name="Papp T."/>
            <person name="Martin F.M."/>
            <person name="Miettinen O."/>
            <person name="Hibbett D.S."/>
            <person name="Nagy L.G."/>
        </authorList>
    </citation>
    <scope>NUCLEOTIDE SEQUENCE [LARGE SCALE GENOMIC DNA]</scope>
    <source>
        <strain evidence="5 6">CBS 309.79</strain>
    </source>
</reference>
<dbReference type="EC" id="3.2.1.22" evidence="2"/>
<evidence type="ECO:0000313" key="5">
    <source>
        <dbReference type="EMBL" id="TFL03059.1"/>
    </source>
</evidence>
<dbReference type="AlphaFoldDB" id="A0A5C3QS04"/>
<proteinExistence type="predicted"/>
<evidence type="ECO:0000259" key="4">
    <source>
        <dbReference type="Pfam" id="PF03537"/>
    </source>
</evidence>
<dbReference type="PANTHER" id="PTHR35273:SF2">
    <property type="entry name" value="ALPHA-GALACTOSIDASE"/>
    <property type="match status" value="1"/>
</dbReference>
<dbReference type="Pfam" id="PF03537">
    <property type="entry name" value="Glyco_hydro_114"/>
    <property type="match status" value="1"/>
</dbReference>
<dbReference type="InterPro" id="IPR013785">
    <property type="entry name" value="Aldolase_TIM"/>
</dbReference>
<evidence type="ECO:0000256" key="2">
    <source>
        <dbReference type="ARBA" id="ARBA00012755"/>
    </source>
</evidence>
<dbReference type="SUPFAM" id="SSF51445">
    <property type="entry name" value="(Trans)glycosidases"/>
    <property type="match status" value="1"/>
</dbReference>
<feature type="signal peptide" evidence="3">
    <location>
        <begin position="1"/>
        <end position="19"/>
    </location>
</feature>
<dbReference type="GO" id="GO:0004557">
    <property type="term" value="F:alpha-galactosidase activity"/>
    <property type="evidence" value="ECO:0007669"/>
    <property type="project" value="UniProtKB-EC"/>
</dbReference>
<evidence type="ECO:0000256" key="3">
    <source>
        <dbReference type="SAM" id="SignalP"/>
    </source>
</evidence>
<keyword evidence="3" id="KW-0732">Signal</keyword>
<evidence type="ECO:0000256" key="1">
    <source>
        <dbReference type="ARBA" id="ARBA00001255"/>
    </source>
</evidence>
<dbReference type="InterPro" id="IPR004352">
    <property type="entry name" value="GH114_TIM-barrel"/>
</dbReference>
<feature type="domain" description="Glycoside-hydrolase family GH114 TIM-barrel" evidence="4">
    <location>
        <begin position="36"/>
        <end position="252"/>
    </location>
</feature>
<feature type="chain" id="PRO_5023027805" description="alpha-galactosidase" evidence="3">
    <location>
        <begin position="20"/>
        <end position="267"/>
    </location>
</feature>
<dbReference type="Gene3D" id="3.20.20.70">
    <property type="entry name" value="Aldolase class I"/>
    <property type="match status" value="1"/>
</dbReference>
<dbReference type="EMBL" id="ML178821">
    <property type="protein sequence ID" value="TFL03059.1"/>
    <property type="molecule type" value="Genomic_DNA"/>
</dbReference>
<dbReference type="Proteomes" id="UP000305067">
    <property type="component" value="Unassembled WGS sequence"/>
</dbReference>
<accession>A0A5C3QS04</accession>